<protein>
    <submittedName>
        <fullName evidence="1">Uncharacterized protein</fullName>
    </submittedName>
</protein>
<comment type="caution">
    <text evidence="1">The sequence shown here is derived from an EMBL/GenBank/DDBJ whole genome shotgun (WGS) entry which is preliminary data.</text>
</comment>
<dbReference type="AlphaFoldDB" id="A0A9W6BXA3"/>
<accession>A0A9W6BXA3</accession>
<gene>
    <name evidence="1" type="primary">PLEST008402</name>
    <name evidence="1" type="ORF">PLESTB_001498500</name>
</gene>
<reference evidence="1 2" key="1">
    <citation type="journal article" date="2023" name="Commun. Biol.">
        <title>Reorganization of the ancestral sex-determining regions during the evolution of trioecy in Pleodorina starrii.</title>
        <authorList>
            <person name="Takahashi K."/>
            <person name="Suzuki S."/>
            <person name="Kawai-Toyooka H."/>
            <person name="Yamamoto K."/>
            <person name="Hamaji T."/>
            <person name="Ootsuki R."/>
            <person name="Yamaguchi H."/>
            <person name="Kawachi M."/>
            <person name="Higashiyama T."/>
            <person name="Nozaki H."/>
        </authorList>
    </citation>
    <scope>NUCLEOTIDE SEQUENCE [LARGE SCALE GENOMIC DNA]</scope>
    <source>
        <strain evidence="1 2">NIES-4479</strain>
    </source>
</reference>
<dbReference type="EMBL" id="BRXU01000028">
    <property type="protein sequence ID" value="GLC59542.1"/>
    <property type="molecule type" value="Genomic_DNA"/>
</dbReference>
<name>A0A9W6BXA3_9CHLO</name>
<keyword evidence="2" id="KW-1185">Reference proteome</keyword>
<dbReference type="Proteomes" id="UP001165080">
    <property type="component" value="Unassembled WGS sequence"/>
</dbReference>
<evidence type="ECO:0000313" key="2">
    <source>
        <dbReference type="Proteomes" id="UP001165080"/>
    </source>
</evidence>
<evidence type="ECO:0000313" key="1">
    <source>
        <dbReference type="EMBL" id="GLC59542.1"/>
    </source>
</evidence>
<sequence>MELRLAPKHKALLEAGRAPPALPRCNTLKLTLLVMEGWEAETNAALLRLFVLRLRQDVRERITCLVVYPDRRFKGVCLAISDVLTYLPALTNVQLRLYEIGQLEPLQWQVLHETLATLPRLESLSVTSLPDGALAGVARGALGKRLKYLAFLPDPSTPEGDFRSLAEMEQLTELKVDWLLWGHDLDMLLESLPPQLQKLELPYLFMTLNAGTISTVEAFKYCWDDDQTARLLRCRAMDRRLDRLKLKKISVSQAGRPALAELVRRCDVVEVDEVHIEPGVTEDAIRATLQLLQRWPRRFGVFLQYNKHDKYAYLAVPWRGEPLAQPAASRLLPQLHRQHGEGQELQDERVLKSRMWFAIGCRINAIPNTWYSGIQQAPCNTNASEGRKSSGISSTDASSYDTKVVLLRGPRVAQLVSEPELLDAWLRNQWGDALAAARWEGYRDTTPYASLVDYTDSDGRYLTLPELQAVLVCFPHPMLVRCFRDVAASSSPYEQPAIQVVPVPKEQYEGSYLGEYEAPDAYLALVRAVGEVIDRLWAEVCSEAAAAPGGTRDRIAAQLHRISRVSSHFTDLLGKQTDIHMFL</sequence>
<organism evidence="1 2">
    <name type="scientific">Pleodorina starrii</name>
    <dbReference type="NCBI Taxonomy" id="330485"/>
    <lineage>
        <taxon>Eukaryota</taxon>
        <taxon>Viridiplantae</taxon>
        <taxon>Chlorophyta</taxon>
        <taxon>core chlorophytes</taxon>
        <taxon>Chlorophyceae</taxon>
        <taxon>CS clade</taxon>
        <taxon>Chlamydomonadales</taxon>
        <taxon>Volvocaceae</taxon>
        <taxon>Pleodorina</taxon>
    </lineage>
</organism>
<proteinExistence type="predicted"/>